<dbReference type="InterPro" id="IPR000792">
    <property type="entry name" value="Tscrpt_reg_LuxR_C"/>
</dbReference>
<dbReference type="SMART" id="SM00382">
    <property type="entry name" value="AAA"/>
    <property type="match status" value="1"/>
</dbReference>
<dbReference type="AlphaFoldDB" id="A0A4Z1CMT1"/>
<dbReference type="InterPro" id="IPR016032">
    <property type="entry name" value="Sig_transdc_resp-reg_C-effctor"/>
</dbReference>
<name>A0A4Z1CMT1_9ACTN</name>
<dbReference type="InterPro" id="IPR027417">
    <property type="entry name" value="P-loop_NTPase"/>
</dbReference>
<dbReference type="GO" id="GO:0003677">
    <property type="term" value="F:DNA binding"/>
    <property type="evidence" value="ECO:0007669"/>
    <property type="project" value="InterPro"/>
</dbReference>
<dbReference type="Gene3D" id="3.40.50.300">
    <property type="entry name" value="P-loop containing nucleotide triphosphate hydrolases"/>
    <property type="match status" value="1"/>
</dbReference>
<dbReference type="OrthoDB" id="134712at2"/>
<dbReference type="GO" id="GO:0004016">
    <property type="term" value="F:adenylate cyclase activity"/>
    <property type="evidence" value="ECO:0007669"/>
    <property type="project" value="TreeGrafter"/>
</dbReference>
<evidence type="ECO:0000256" key="2">
    <source>
        <dbReference type="ARBA" id="ARBA00022840"/>
    </source>
</evidence>
<comment type="caution">
    <text evidence="5">The sequence shown here is derived from an EMBL/GenBank/DDBJ whole genome shotgun (WGS) entry which is preliminary data.</text>
</comment>
<evidence type="ECO:0000313" key="6">
    <source>
        <dbReference type="Proteomes" id="UP000297496"/>
    </source>
</evidence>
<feature type="compositionally biased region" description="Pro residues" evidence="3">
    <location>
        <begin position="1"/>
        <end position="12"/>
    </location>
</feature>
<dbReference type="InterPro" id="IPR036388">
    <property type="entry name" value="WH-like_DNA-bd_sf"/>
</dbReference>
<dbReference type="GO" id="GO:0006355">
    <property type="term" value="P:regulation of DNA-templated transcription"/>
    <property type="evidence" value="ECO:0007669"/>
    <property type="project" value="InterPro"/>
</dbReference>
<dbReference type="SUPFAM" id="SSF46894">
    <property type="entry name" value="C-terminal effector domain of the bipartite response regulators"/>
    <property type="match status" value="1"/>
</dbReference>
<dbReference type="PRINTS" id="PR00038">
    <property type="entry name" value="HTHLUXR"/>
</dbReference>
<dbReference type="SMART" id="SM00421">
    <property type="entry name" value="HTH_LUXR"/>
    <property type="match status" value="1"/>
</dbReference>
<evidence type="ECO:0000259" key="4">
    <source>
        <dbReference type="PROSITE" id="PS50043"/>
    </source>
</evidence>
<protein>
    <submittedName>
        <fullName evidence="5">Helix-turn-helix transcriptional regulator</fullName>
    </submittedName>
</protein>
<dbReference type="EMBL" id="SRRO01000001">
    <property type="protein sequence ID" value="TGN65749.1"/>
    <property type="molecule type" value="Genomic_DNA"/>
</dbReference>
<dbReference type="CDD" id="cd06170">
    <property type="entry name" value="LuxR_C_like"/>
    <property type="match status" value="1"/>
</dbReference>
<feature type="region of interest" description="Disordered" evidence="3">
    <location>
        <begin position="1"/>
        <end position="21"/>
    </location>
</feature>
<sequence length="974" mass="104819">MVEPAPKSPPTVPGRSGTPFVGRRPEIERLEAVWSAVEDNRRQIVFIGGEPGVGKTRLVAEAAAALRRYGVTVLSGACREDLDIPYRPFVAILEQALDQVDPEVLRSIPSEAAAPLVRLSAKAALHWPGTASPTSGESQSRPALFDAVLRVLVAAAEQRPLALVLEDLHWAPEPTLAMLAHLVESTAGEQLLVLATRRTTAPDRTDAVTFALADLHRLDGVARIDLVGLETEDVAEYLVRAAGVPRVSARSAAPLLRDQTGGNPFFLQEYWHDLAGHGGLEAMRCATAQAPQSVQDALRRRLAGFPPDHAQVIEIAAVAGDIVDPSVLTEACDLEASVVLEGIDFCEGAGLLVADADDGRFRFAHALARQAVLDRMSSTCRAAAHARVAKALELHAGEDDPALVAQLAHHYGQARALGHADKAIHYLVLAAQQAERGIAHREAAALYERATQLHLHQGPTRVGLLLAAARCHMHGGDFPAARRIYEELCTDEDARVRLLAAIGHEDASWRPSHSGERSLALLAEALAAAGLDDDDSLRIRARASMGRAAAFTGELRRSRTIGEEALLRARRTGDEALVAHALGATLWQGLTPDLAPELLARALELQEIGARIGDGGFAGMAAFHRGGFAYTVGNQPVWSSAQRDLTELALSGGQPFFRYVAGCSRYAHRFAAGDFAGAGRIVDWLDDQFRDEFDGGTEGAWGVQQFMLRRVADGLDEVRPLVTGDESLAEHWLPGLLALYTELELWQPAARLLTHLREHFDEYRAGAQWAGVLAFATEAAVGLDDTAAAAQLRPLLAEYAGANLLAGANAAVFGSADRYLAMLDSLLGAPDADQHFERALAMDRQMGAVTHQAETLAAWSWHRTRHPETTGPPAIRLVEEARALARRIGHRRVLSRLDADAAPQEVPPTLPSGLTEREVDVLRLVAEGLSNREIGERLFISANTAANHVRSILIKTDASNRTKAAVFATEHGLL</sequence>
<evidence type="ECO:0000256" key="1">
    <source>
        <dbReference type="ARBA" id="ARBA00022741"/>
    </source>
</evidence>
<dbReference type="SUPFAM" id="SSF52540">
    <property type="entry name" value="P-loop containing nucleoside triphosphate hydrolases"/>
    <property type="match status" value="1"/>
</dbReference>
<dbReference type="Pfam" id="PF13191">
    <property type="entry name" value="AAA_16"/>
    <property type="match status" value="1"/>
</dbReference>
<keyword evidence="1" id="KW-0547">Nucleotide-binding</keyword>
<organism evidence="5 6">
    <name type="scientific">Nocardioides eburneiflavus</name>
    <dbReference type="NCBI Taxonomy" id="2518372"/>
    <lineage>
        <taxon>Bacteria</taxon>
        <taxon>Bacillati</taxon>
        <taxon>Actinomycetota</taxon>
        <taxon>Actinomycetes</taxon>
        <taxon>Propionibacteriales</taxon>
        <taxon>Nocardioidaceae</taxon>
        <taxon>Nocardioides</taxon>
    </lineage>
</organism>
<dbReference type="GO" id="GO:0005524">
    <property type="term" value="F:ATP binding"/>
    <property type="evidence" value="ECO:0007669"/>
    <property type="project" value="UniProtKB-KW"/>
</dbReference>
<dbReference type="Gene3D" id="1.10.10.10">
    <property type="entry name" value="Winged helix-like DNA-binding domain superfamily/Winged helix DNA-binding domain"/>
    <property type="match status" value="1"/>
</dbReference>
<dbReference type="Proteomes" id="UP000297496">
    <property type="component" value="Unassembled WGS sequence"/>
</dbReference>
<dbReference type="InterPro" id="IPR003593">
    <property type="entry name" value="AAA+_ATPase"/>
</dbReference>
<dbReference type="GO" id="GO:0005737">
    <property type="term" value="C:cytoplasm"/>
    <property type="evidence" value="ECO:0007669"/>
    <property type="project" value="TreeGrafter"/>
</dbReference>
<keyword evidence="2" id="KW-0067">ATP-binding</keyword>
<gene>
    <name evidence="5" type="ORF">EXE59_18655</name>
</gene>
<evidence type="ECO:0000313" key="5">
    <source>
        <dbReference type="EMBL" id="TGN65749.1"/>
    </source>
</evidence>
<proteinExistence type="predicted"/>
<dbReference type="Pfam" id="PF00196">
    <property type="entry name" value="GerE"/>
    <property type="match status" value="1"/>
</dbReference>
<dbReference type="PANTHER" id="PTHR16305:SF35">
    <property type="entry name" value="TRANSCRIPTIONAL ACTIVATOR DOMAIN"/>
    <property type="match status" value="1"/>
</dbReference>
<feature type="domain" description="HTH luxR-type" evidence="4">
    <location>
        <begin position="907"/>
        <end position="972"/>
    </location>
</feature>
<dbReference type="PANTHER" id="PTHR16305">
    <property type="entry name" value="TESTICULAR SOLUBLE ADENYLYL CYCLASE"/>
    <property type="match status" value="1"/>
</dbReference>
<evidence type="ECO:0000256" key="3">
    <source>
        <dbReference type="SAM" id="MobiDB-lite"/>
    </source>
</evidence>
<accession>A0A4Z1CMT1</accession>
<keyword evidence="6" id="KW-1185">Reference proteome</keyword>
<reference evidence="5 6" key="1">
    <citation type="submission" date="2019-04" db="EMBL/GenBank/DDBJ databases">
        <title>Three New Species of Nocardioides, Nocardioides euryhalodurans sp. nov., Nocardioides seonyuensis sp. nov. and Nocardioides eburneoflavus sp. nov. Isolated from Soil.</title>
        <authorList>
            <person name="Roh S.G."/>
            <person name="Lee C."/>
            <person name="Kim M.-K."/>
            <person name="Kim S.B."/>
        </authorList>
    </citation>
    <scope>NUCLEOTIDE SEQUENCE [LARGE SCALE GENOMIC DNA]</scope>
    <source>
        <strain evidence="5 6">MMS17-SY213</strain>
    </source>
</reference>
<dbReference type="PROSITE" id="PS50043">
    <property type="entry name" value="HTH_LUXR_2"/>
    <property type="match status" value="1"/>
</dbReference>
<dbReference type="InterPro" id="IPR041664">
    <property type="entry name" value="AAA_16"/>
</dbReference>